<name>A0A0H3YFN6_SCHMD</name>
<dbReference type="PANTHER" id="PTHR23507:SF1">
    <property type="entry name" value="FI18259P1-RELATED"/>
    <property type="match status" value="1"/>
</dbReference>
<dbReference type="EMBL" id="KT163747">
    <property type="protein sequence ID" value="AKN21697.1"/>
    <property type="molecule type" value="mRNA"/>
</dbReference>
<evidence type="ECO:0000256" key="2">
    <source>
        <dbReference type="ARBA" id="ARBA00004236"/>
    </source>
</evidence>
<dbReference type="PANTHER" id="PTHR23507">
    <property type="entry name" value="ZGC:174356"/>
    <property type="match status" value="1"/>
</dbReference>
<accession>A0A0H3YFN6</accession>
<evidence type="ECO:0000256" key="3">
    <source>
        <dbReference type="ARBA" id="ARBA00022692"/>
    </source>
</evidence>
<feature type="transmembrane region" description="Helical" evidence="6">
    <location>
        <begin position="264"/>
        <end position="294"/>
    </location>
</feature>
<dbReference type="AlphaFoldDB" id="A0A0H3YFN6"/>
<feature type="transmembrane region" description="Helical" evidence="6">
    <location>
        <begin position="336"/>
        <end position="359"/>
    </location>
</feature>
<evidence type="ECO:0000259" key="7">
    <source>
        <dbReference type="PROSITE" id="PS50850"/>
    </source>
</evidence>
<feature type="transmembrane region" description="Helical" evidence="6">
    <location>
        <begin position="365"/>
        <end position="386"/>
    </location>
</feature>
<evidence type="ECO:0000256" key="1">
    <source>
        <dbReference type="ARBA" id="ARBA00004141"/>
    </source>
</evidence>
<keyword evidence="4 6" id="KW-1133">Transmembrane helix</keyword>
<gene>
    <name evidence="8" type="primary">slc46a-5</name>
</gene>
<feature type="domain" description="Major facilitator superfamily (MFS) profile" evidence="7">
    <location>
        <begin position="20"/>
        <end position="456"/>
    </location>
</feature>
<sequence>MYEDNIKDNKTMMSSKSYAVIGLFMVLCYIGNLGQYTIMGQYIYYRISSDEDLVRNESFSQCSKVNFSSNFSNTQNRVQSSAAQYNIYAQLSSGIPSMIVVIFSGVLSDFYGRKLVILISWIGSFIGTIFNILLISLNGPLWVYIVGQFLSGLGGNYGAMLVGVFSLVSDSTGHRNRNFGIIIIEIALGLSMITSQALLGKWLRLNNFLWPIVTFGIIFSLSGVMYLFLKETRNKRMTGNRNIQFHMKMTISKMIELFYNNKKFNFLLIFSTISFFIHTFNFFGNMTLITVYLFGRPFCWNSEILGYYRSISSAIVQFGIILSFLMLKYMRMNEILIIEVGFLTNILSKLLFAIAPSYAKSICDYLIIIAGFDLFSGASVSLLRSVSSKHVSPEDYGTLFGMMSSFETLSSLLGGVVYNGIYDATLSFYYGFVYCFAVVLLSIAFVLMIFFFIVKKGTPIQYENIS</sequence>
<dbReference type="PROSITE" id="PS00216">
    <property type="entry name" value="SUGAR_TRANSPORT_1"/>
    <property type="match status" value="1"/>
</dbReference>
<dbReference type="GO" id="GO:0016020">
    <property type="term" value="C:membrane"/>
    <property type="evidence" value="ECO:0007669"/>
    <property type="project" value="UniProtKB-SubCell"/>
</dbReference>
<keyword evidence="5 6" id="KW-0472">Membrane</keyword>
<feature type="transmembrane region" description="Helical" evidence="6">
    <location>
        <begin position="306"/>
        <end position="327"/>
    </location>
</feature>
<comment type="subcellular location">
    <subcellularLocation>
        <location evidence="2">Cell membrane</location>
    </subcellularLocation>
    <subcellularLocation>
        <location evidence="1">Membrane</location>
        <topology evidence="1">Multi-pass membrane protein</topology>
    </subcellularLocation>
</comment>
<feature type="transmembrane region" description="Helical" evidence="6">
    <location>
        <begin position="208"/>
        <end position="229"/>
    </location>
</feature>
<feature type="transmembrane region" description="Helical" evidence="6">
    <location>
        <begin position="141"/>
        <end position="167"/>
    </location>
</feature>
<reference evidence="8" key="1">
    <citation type="journal article" date="2015" name="Elife">
        <title>Stem cells and fluid flow drive cyst formation in an invertebrate excretory organ.</title>
        <authorList>
            <person name="Thi-Kim Vu H."/>
            <person name="Rink J.C."/>
            <person name="McKinney S.A."/>
            <person name="McClain M."/>
            <person name="Lakshmanaperumal N."/>
            <person name="Alexander R."/>
            <person name="Sanchez Alvarado A."/>
        </authorList>
    </citation>
    <scope>NUCLEOTIDE SEQUENCE</scope>
</reference>
<organism evidence="8">
    <name type="scientific">Schmidtea mediterranea</name>
    <name type="common">Freshwater planarian flatworm</name>
    <dbReference type="NCBI Taxonomy" id="79327"/>
    <lineage>
        <taxon>Eukaryota</taxon>
        <taxon>Metazoa</taxon>
        <taxon>Spiralia</taxon>
        <taxon>Lophotrochozoa</taxon>
        <taxon>Platyhelminthes</taxon>
        <taxon>Rhabditophora</taxon>
        <taxon>Seriata</taxon>
        <taxon>Tricladida</taxon>
        <taxon>Continenticola</taxon>
        <taxon>Geoplanoidea</taxon>
        <taxon>Dugesiidae</taxon>
        <taxon>Schmidtea</taxon>
    </lineage>
</organism>
<dbReference type="Gene3D" id="1.20.1250.20">
    <property type="entry name" value="MFS general substrate transporter like domains"/>
    <property type="match status" value="1"/>
</dbReference>
<dbReference type="InterPro" id="IPR011701">
    <property type="entry name" value="MFS"/>
</dbReference>
<feature type="transmembrane region" description="Helical" evidence="6">
    <location>
        <begin position="20"/>
        <end position="44"/>
    </location>
</feature>
<dbReference type="InterPro" id="IPR005829">
    <property type="entry name" value="Sugar_transporter_CS"/>
</dbReference>
<dbReference type="GO" id="GO:0022857">
    <property type="term" value="F:transmembrane transporter activity"/>
    <property type="evidence" value="ECO:0007669"/>
    <property type="project" value="InterPro"/>
</dbReference>
<feature type="transmembrane region" description="Helical" evidence="6">
    <location>
        <begin position="87"/>
        <end position="108"/>
    </location>
</feature>
<proteinExistence type="evidence at transcript level"/>
<feature type="transmembrane region" description="Helical" evidence="6">
    <location>
        <begin position="428"/>
        <end position="454"/>
    </location>
</feature>
<evidence type="ECO:0000256" key="5">
    <source>
        <dbReference type="ARBA" id="ARBA00023136"/>
    </source>
</evidence>
<dbReference type="SUPFAM" id="SSF103473">
    <property type="entry name" value="MFS general substrate transporter"/>
    <property type="match status" value="1"/>
</dbReference>
<protein>
    <submittedName>
        <fullName evidence="8">Slc46a-5</fullName>
    </submittedName>
</protein>
<feature type="transmembrane region" description="Helical" evidence="6">
    <location>
        <begin position="179"/>
        <end position="202"/>
    </location>
</feature>
<keyword evidence="3 6" id="KW-0812">Transmembrane</keyword>
<dbReference type="PROSITE" id="PS50850">
    <property type="entry name" value="MFS"/>
    <property type="match status" value="1"/>
</dbReference>
<evidence type="ECO:0000256" key="6">
    <source>
        <dbReference type="SAM" id="Phobius"/>
    </source>
</evidence>
<dbReference type="InterPro" id="IPR020846">
    <property type="entry name" value="MFS_dom"/>
</dbReference>
<dbReference type="OrthoDB" id="3026777at2759"/>
<evidence type="ECO:0000256" key="4">
    <source>
        <dbReference type="ARBA" id="ARBA00022989"/>
    </source>
</evidence>
<evidence type="ECO:0000313" key="8">
    <source>
        <dbReference type="EMBL" id="AKN21697.1"/>
    </source>
</evidence>
<dbReference type="InterPro" id="IPR001958">
    <property type="entry name" value="Tet-R_TetA/multi-R_MdtG-like"/>
</dbReference>
<dbReference type="PRINTS" id="PR01035">
    <property type="entry name" value="TCRTETA"/>
</dbReference>
<dbReference type="InterPro" id="IPR036259">
    <property type="entry name" value="MFS_trans_sf"/>
</dbReference>
<dbReference type="Pfam" id="PF07690">
    <property type="entry name" value="MFS_1"/>
    <property type="match status" value="1"/>
</dbReference>
<feature type="transmembrane region" description="Helical" evidence="6">
    <location>
        <begin position="115"/>
        <end position="135"/>
    </location>
</feature>
<feature type="transmembrane region" description="Helical" evidence="6">
    <location>
        <begin position="398"/>
        <end position="422"/>
    </location>
</feature>